<dbReference type="EMBL" id="BAEN01000014">
    <property type="protein sequence ID" value="GAC12999.1"/>
    <property type="molecule type" value="Genomic_DNA"/>
</dbReference>
<accession>K6WX22</accession>
<dbReference type="PANTHER" id="PTHR36842">
    <property type="entry name" value="PROTEIN TOLB HOMOLOG"/>
    <property type="match status" value="1"/>
</dbReference>
<dbReference type="eggNOG" id="COG0823">
    <property type="taxonomic scope" value="Bacteria"/>
</dbReference>
<dbReference type="InterPro" id="IPR011042">
    <property type="entry name" value="6-blade_b-propeller_TolB-like"/>
</dbReference>
<comment type="caution">
    <text evidence="3">The sequence shown here is derived from an EMBL/GenBank/DDBJ whole genome shotgun (WGS) entry which is preliminary data.</text>
</comment>
<reference evidence="3 4" key="1">
    <citation type="journal article" date="2017" name="Antonie Van Leeuwenhoek">
        <title>Rhizobium rhizosphaerae sp. nov., a novel species isolated from rice rhizosphere.</title>
        <authorList>
            <person name="Zhao J.J."/>
            <person name="Zhang J."/>
            <person name="Zhang R.J."/>
            <person name="Zhang C.W."/>
            <person name="Yin H.Q."/>
            <person name="Zhang X.X."/>
        </authorList>
    </citation>
    <scope>NUCLEOTIDE SEQUENCE [LARGE SCALE GENOMIC DNA]</scope>
    <source>
        <strain evidence="3 4">E3</strain>
    </source>
</reference>
<dbReference type="Proteomes" id="UP000006334">
    <property type="component" value="Unassembled WGS sequence"/>
</dbReference>
<keyword evidence="4" id="KW-1185">Reference proteome</keyword>
<name>K6WX22_9ALTE</name>
<dbReference type="InterPro" id="IPR011659">
    <property type="entry name" value="WD40"/>
</dbReference>
<dbReference type="OrthoDB" id="9797498at2"/>
<dbReference type="Pfam" id="PF07676">
    <property type="entry name" value="PD40"/>
    <property type="match status" value="1"/>
</dbReference>
<dbReference type="AlphaFoldDB" id="K6WX22"/>
<sequence length="295" mass="32967">MKKTMQLLASLFGVAITTVSAQSIPGADIFIADLSVQNGQLKLGELKNISSRKGYDNQPYFLADNQTLLYTSQIDGQTDILRYKINTGETENLSSSPESEYSPTPMPNGTEYSVIYAVDGKQELWAYQLAGEGKRALYSGDELIGYHAWIDSQQVLVTVLQESSMNLQLFDSQTRTLSLVYPLTGASLYQIPESHLMSFNTLIDGKHWLMQLDTKTQATQKLVELPEESQYYTWTADGKVIVASNLQLWFWDSQVQNATLSKFADFEKTCPEGASRIAVNKQQTKLALVCHGDKF</sequence>
<feature type="chain" id="PRO_5003896155" evidence="2">
    <location>
        <begin position="22"/>
        <end position="295"/>
    </location>
</feature>
<dbReference type="Gene3D" id="2.120.10.30">
    <property type="entry name" value="TolB, C-terminal domain"/>
    <property type="match status" value="1"/>
</dbReference>
<dbReference type="SUPFAM" id="SSF69304">
    <property type="entry name" value="Tricorn protease N-terminal domain"/>
    <property type="match status" value="1"/>
</dbReference>
<comment type="similarity">
    <text evidence="1">Belongs to the TolB family.</text>
</comment>
<proteinExistence type="inferred from homology"/>
<gene>
    <name evidence="3" type="ORF">GLIP_0352</name>
</gene>
<evidence type="ECO:0000256" key="2">
    <source>
        <dbReference type="SAM" id="SignalP"/>
    </source>
</evidence>
<evidence type="ECO:0000313" key="3">
    <source>
        <dbReference type="EMBL" id="GAC12999.1"/>
    </source>
</evidence>
<dbReference type="STRING" id="1127673.GLIP_0352"/>
<organism evidence="3 4">
    <name type="scientific">Aliiglaciecola lipolytica E3</name>
    <dbReference type="NCBI Taxonomy" id="1127673"/>
    <lineage>
        <taxon>Bacteria</taxon>
        <taxon>Pseudomonadati</taxon>
        <taxon>Pseudomonadota</taxon>
        <taxon>Gammaproteobacteria</taxon>
        <taxon>Alteromonadales</taxon>
        <taxon>Alteromonadaceae</taxon>
        <taxon>Aliiglaciecola</taxon>
    </lineage>
</organism>
<feature type="signal peptide" evidence="2">
    <location>
        <begin position="1"/>
        <end position="21"/>
    </location>
</feature>
<keyword evidence="2" id="KW-0732">Signal</keyword>
<evidence type="ECO:0000256" key="1">
    <source>
        <dbReference type="ARBA" id="ARBA00009820"/>
    </source>
</evidence>
<evidence type="ECO:0000313" key="4">
    <source>
        <dbReference type="Proteomes" id="UP000006334"/>
    </source>
</evidence>
<protein>
    <submittedName>
        <fullName evidence="3">Uncharacterized protein</fullName>
    </submittedName>
</protein>
<dbReference type="RefSeq" id="WP_008842819.1">
    <property type="nucleotide sequence ID" value="NZ_BAEN01000014.1"/>
</dbReference>